<dbReference type="AlphaFoldDB" id="A0A0N0XWH2"/>
<dbReference type="PATRIC" id="fig|66876.3.peg.4191"/>
<keyword evidence="2" id="KW-1185">Reference proteome</keyword>
<name>A0A0N0XWH2_9ACTN</name>
<reference evidence="2" key="1">
    <citation type="submission" date="2015-07" db="EMBL/GenBank/DDBJ databases">
        <authorList>
            <person name="Ju K.-S."/>
            <person name="Doroghazi J.R."/>
            <person name="Metcalf W.W."/>
        </authorList>
    </citation>
    <scope>NUCLEOTIDE SEQUENCE [LARGE SCALE GENOMIC DNA]</scope>
    <source>
        <strain evidence="2">NRRL ISP-5002</strain>
    </source>
</reference>
<proteinExistence type="predicted"/>
<dbReference type="Proteomes" id="UP000037982">
    <property type="component" value="Unassembled WGS sequence"/>
</dbReference>
<organism evidence="1 2">
    <name type="scientific">Streptomyces chattanoogensis</name>
    <dbReference type="NCBI Taxonomy" id="66876"/>
    <lineage>
        <taxon>Bacteria</taxon>
        <taxon>Bacillati</taxon>
        <taxon>Actinomycetota</taxon>
        <taxon>Actinomycetes</taxon>
        <taxon>Kitasatosporales</taxon>
        <taxon>Streptomycetaceae</taxon>
        <taxon>Streptomyces</taxon>
    </lineage>
</organism>
<comment type="caution">
    <text evidence="1">The sequence shown here is derived from an EMBL/GenBank/DDBJ whole genome shotgun (WGS) entry which is preliminary data.</text>
</comment>
<dbReference type="EMBL" id="LGKG01000139">
    <property type="protein sequence ID" value="KPC62437.1"/>
    <property type="molecule type" value="Genomic_DNA"/>
</dbReference>
<protein>
    <submittedName>
        <fullName evidence="1">Uncharacterized protein</fullName>
    </submittedName>
</protein>
<evidence type="ECO:0000313" key="1">
    <source>
        <dbReference type="EMBL" id="KPC62437.1"/>
    </source>
</evidence>
<evidence type="ECO:0000313" key="2">
    <source>
        <dbReference type="Proteomes" id="UP000037982"/>
    </source>
</evidence>
<gene>
    <name evidence="1" type="ORF">ADL29_19055</name>
</gene>
<sequence>MLDRLSDVGTLFDSLDQHLVTVALEGPERFVIDATLAMAHAMALKDQLYEWLIDVQRGQLSPAETRDANQMLADLDTAVSAVQREARRHV</sequence>
<accession>A0A0N0XWH2</accession>